<sequence>MQNQITAVPENGKETQAQLSAGLLRDALWADHDIPADTHDGHDLALVSVWVGLVVWCDGVWFWWRAGWDDRRKRVVYARHPTTEPSRAARRVAFRYADLRRRQPAWEVIDDLPSAASLSTCEGTE</sequence>
<accession>A0A7Y6I8T3</accession>
<gene>
    <name evidence="2" type="ORF">HTZ77_19070</name>
</gene>
<evidence type="ECO:0000313" key="2">
    <source>
        <dbReference type="EMBL" id="NUW33516.1"/>
    </source>
</evidence>
<organism evidence="2 3">
    <name type="scientific">Nonomuraea montanisoli</name>
    <dbReference type="NCBI Taxonomy" id="2741721"/>
    <lineage>
        <taxon>Bacteria</taxon>
        <taxon>Bacillati</taxon>
        <taxon>Actinomycetota</taxon>
        <taxon>Actinomycetes</taxon>
        <taxon>Streptosporangiales</taxon>
        <taxon>Streptosporangiaceae</taxon>
        <taxon>Nonomuraea</taxon>
    </lineage>
</organism>
<keyword evidence="3" id="KW-1185">Reference proteome</keyword>
<dbReference type="AlphaFoldDB" id="A0A7Y6I8T3"/>
<evidence type="ECO:0000313" key="3">
    <source>
        <dbReference type="Proteomes" id="UP000586042"/>
    </source>
</evidence>
<dbReference type="EMBL" id="JABWGN010000007">
    <property type="protein sequence ID" value="NUW33516.1"/>
    <property type="molecule type" value="Genomic_DNA"/>
</dbReference>
<name>A0A7Y6I8T3_9ACTN</name>
<keyword evidence="1" id="KW-0812">Transmembrane</keyword>
<reference evidence="2 3" key="1">
    <citation type="submission" date="2020-06" db="EMBL/GenBank/DDBJ databases">
        <title>Nonomuraea sp. SMC257, a novel actinomycete isolated from soil.</title>
        <authorList>
            <person name="Chanama M."/>
        </authorList>
    </citation>
    <scope>NUCLEOTIDE SEQUENCE [LARGE SCALE GENOMIC DNA]</scope>
    <source>
        <strain evidence="2 3">SMC257</strain>
    </source>
</reference>
<keyword evidence="1" id="KW-0472">Membrane</keyword>
<evidence type="ECO:0000256" key="1">
    <source>
        <dbReference type="SAM" id="Phobius"/>
    </source>
</evidence>
<dbReference type="RefSeq" id="WP_175590972.1">
    <property type="nucleotide sequence ID" value="NZ_JABWGN010000007.1"/>
</dbReference>
<feature type="transmembrane region" description="Helical" evidence="1">
    <location>
        <begin position="44"/>
        <end position="64"/>
    </location>
</feature>
<keyword evidence="1" id="KW-1133">Transmembrane helix</keyword>
<proteinExistence type="predicted"/>
<dbReference type="Proteomes" id="UP000586042">
    <property type="component" value="Unassembled WGS sequence"/>
</dbReference>
<comment type="caution">
    <text evidence="2">The sequence shown here is derived from an EMBL/GenBank/DDBJ whole genome shotgun (WGS) entry which is preliminary data.</text>
</comment>
<protein>
    <submittedName>
        <fullName evidence="2">Uncharacterized protein</fullName>
    </submittedName>
</protein>